<dbReference type="InterPro" id="IPR050072">
    <property type="entry name" value="Peptidase_M20A"/>
</dbReference>
<evidence type="ECO:0000256" key="2">
    <source>
        <dbReference type="ARBA" id="ARBA00022801"/>
    </source>
</evidence>
<dbReference type="GO" id="GO:0016787">
    <property type="term" value="F:hydrolase activity"/>
    <property type="evidence" value="ECO:0007669"/>
    <property type="project" value="UniProtKB-KW"/>
</dbReference>
<dbReference type="SUPFAM" id="SSF55031">
    <property type="entry name" value="Bacterial exopeptidase dimerisation domain"/>
    <property type="match status" value="1"/>
</dbReference>
<keyword evidence="5" id="KW-1185">Reference proteome</keyword>
<evidence type="ECO:0000259" key="3">
    <source>
        <dbReference type="Pfam" id="PF07687"/>
    </source>
</evidence>
<name>A0A4R4NA17_9ACTN</name>
<protein>
    <submittedName>
        <fullName evidence="4">M20/M25/M40 family metallo-hydrolase</fullName>
    </submittedName>
</protein>
<reference evidence="4 5" key="1">
    <citation type="submission" date="2019-02" db="EMBL/GenBank/DDBJ databases">
        <title>Draft genome sequences of novel Actinobacteria.</title>
        <authorList>
            <person name="Sahin N."/>
            <person name="Ay H."/>
            <person name="Saygin H."/>
        </authorList>
    </citation>
    <scope>NUCLEOTIDE SEQUENCE [LARGE SCALE GENOMIC DNA]</scope>
    <source>
        <strain evidence="4 5">KC201</strain>
    </source>
</reference>
<organism evidence="4 5">
    <name type="scientific">Nonomuraea longispora</name>
    <dbReference type="NCBI Taxonomy" id="1848320"/>
    <lineage>
        <taxon>Bacteria</taxon>
        <taxon>Bacillati</taxon>
        <taxon>Actinomycetota</taxon>
        <taxon>Actinomycetes</taxon>
        <taxon>Streptosporangiales</taxon>
        <taxon>Streptosporangiaceae</taxon>
        <taxon>Nonomuraea</taxon>
    </lineage>
</organism>
<dbReference type="Gene3D" id="3.30.70.360">
    <property type="match status" value="1"/>
</dbReference>
<accession>A0A4R4NA17</accession>
<dbReference type="Proteomes" id="UP000295157">
    <property type="component" value="Unassembled WGS sequence"/>
</dbReference>
<dbReference type="Gene3D" id="3.40.630.10">
    <property type="entry name" value="Zn peptidases"/>
    <property type="match status" value="1"/>
</dbReference>
<feature type="domain" description="Peptidase M20 dimerisation" evidence="3">
    <location>
        <begin position="220"/>
        <end position="333"/>
    </location>
</feature>
<comment type="caution">
    <text evidence="4">The sequence shown here is derived from an EMBL/GenBank/DDBJ whole genome shotgun (WGS) entry which is preliminary data.</text>
</comment>
<sequence>MAAGIGHHTGHPARVAISRNVTASEKGPSSMTNQAAQVEAWLDERAGEMADLLERLVAVDSENPPGRELRRCVGVLREAMDRLGLAPEVIDVADPSGGLDDPCVVRGTAGDGGKLIYFHGHFDVVPAQSLEQFTAVRRDGKIIGRGTADMKGGIVSMLYGAAAAKELGLLGDGRIVVHLVCDEETGSVAGAGHLRAAGLIDPGALAMITAEPSGGSIWHAARGAVSLRVDIQGREAHVGQADRGVNAFQHMLHIARPAERYAADLAGRHTAYPMNPGDARGSMLVVGGLSGGGSNFNVVPGSAFFTVDGRYNPEEDLEGELKRLTGLIEGAAREIGADVSIRTTQLQPSAATDQDHPAARALARVVGEVEGTPARFEMCAGILEIRWYAQLGIPAFGYGAGRLDVSHGPHEYVDEAAMRRCAAVYARYAGDLLT</sequence>
<evidence type="ECO:0000313" key="5">
    <source>
        <dbReference type="Proteomes" id="UP000295157"/>
    </source>
</evidence>
<evidence type="ECO:0000313" key="4">
    <source>
        <dbReference type="EMBL" id="TDC03847.1"/>
    </source>
</evidence>
<proteinExistence type="predicted"/>
<dbReference type="InterPro" id="IPR011650">
    <property type="entry name" value="Peptidase_M20_dimer"/>
</dbReference>
<dbReference type="EMBL" id="SMJZ01000102">
    <property type="protein sequence ID" value="TDC03847.1"/>
    <property type="molecule type" value="Genomic_DNA"/>
</dbReference>
<evidence type="ECO:0000256" key="1">
    <source>
        <dbReference type="ARBA" id="ARBA00022723"/>
    </source>
</evidence>
<dbReference type="GO" id="GO:0046872">
    <property type="term" value="F:metal ion binding"/>
    <property type="evidence" value="ECO:0007669"/>
    <property type="project" value="UniProtKB-KW"/>
</dbReference>
<dbReference type="AlphaFoldDB" id="A0A4R4NA17"/>
<dbReference type="Pfam" id="PF01546">
    <property type="entry name" value="Peptidase_M20"/>
    <property type="match status" value="1"/>
</dbReference>
<dbReference type="InterPro" id="IPR036264">
    <property type="entry name" value="Bact_exopeptidase_dim_dom"/>
</dbReference>
<keyword evidence="1" id="KW-0479">Metal-binding</keyword>
<gene>
    <name evidence="4" type="ORF">E1267_24890</name>
</gene>
<dbReference type="Pfam" id="PF07687">
    <property type="entry name" value="M20_dimer"/>
    <property type="match status" value="1"/>
</dbReference>
<dbReference type="InterPro" id="IPR002933">
    <property type="entry name" value="Peptidase_M20"/>
</dbReference>
<dbReference type="PANTHER" id="PTHR43808">
    <property type="entry name" value="ACETYLORNITHINE DEACETYLASE"/>
    <property type="match status" value="1"/>
</dbReference>
<keyword evidence="2 4" id="KW-0378">Hydrolase</keyword>
<dbReference type="OrthoDB" id="7055905at2"/>
<dbReference type="PANTHER" id="PTHR43808:SF32">
    <property type="entry name" value="ARGE_DAPE-RELATED DEACYLASE"/>
    <property type="match status" value="1"/>
</dbReference>
<dbReference type="SUPFAM" id="SSF53187">
    <property type="entry name" value="Zn-dependent exopeptidases"/>
    <property type="match status" value="1"/>
</dbReference>